<proteinExistence type="predicted"/>
<dbReference type="AlphaFoldDB" id="A0AAV2NTI2"/>
<accession>A0AAV2NTI2</accession>
<sequence>MYVCTDGKVAVVGLSYVGRTFLECLRGVGGTLITRRGAATGNRVMTTGHEKNEEEKGQERVSSDWLWCVLPRVLTRDAAPHVTANGEKRSLTVATTLFIIQREAYFPHLFTSRVSLS</sequence>
<evidence type="ECO:0000313" key="1">
    <source>
        <dbReference type="EMBL" id="CAL1682693.1"/>
    </source>
</evidence>
<protein>
    <submittedName>
        <fullName evidence="1">Uncharacterized protein</fullName>
    </submittedName>
</protein>
<organism evidence="1 2">
    <name type="scientific">Lasius platythorax</name>
    <dbReference type="NCBI Taxonomy" id="488582"/>
    <lineage>
        <taxon>Eukaryota</taxon>
        <taxon>Metazoa</taxon>
        <taxon>Ecdysozoa</taxon>
        <taxon>Arthropoda</taxon>
        <taxon>Hexapoda</taxon>
        <taxon>Insecta</taxon>
        <taxon>Pterygota</taxon>
        <taxon>Neoptera</taxon>
        <taxon>Endopterygota</taxon>
        <taxon>Hymenoptera</taxon>
        <taxon>Apocrita</taxon>
        <taxon>Aculeata</taxon>
        <taxon>Formicoidea</taxon>
        <taxon>Formicidae</taxon>
        <taxon>Formicinae</taxon>
        <taxon>Lasius</taxon>
        <taxon>Lasius</taxon>
    </lineage>
</organism>
<reference evidence="1" key="1">
    <citation type="submission" date="2024-04" db="EMBL/GenBank/DDBJ databases">
        <authorList>
            <consortium name="Molecular Ecology Group"/>
        </authorList>
    </citation>
    <scope>NUCLEOTIDE SEQUENCE</scope>
</reference>
<dbReference type="EMBL" id="OZ034827">
    <property type="protein sequence ID" value="CAL1682693.1"/>
    <property type="molecule type" value="Genomic_DNA"/>
</dbReference>
<name>A0AAV2NTI2_9HYME</name>
<dbReference type="Proteomes" id="UP001497644">
    <property type="component" value="Chromosome 4"/>
</dbReference>
<keyword evidence="2" id="KW-1185">Reference proteome</keyword>
<gene>
    <name evidence="1" type="ORF">LPLAT_LOCUS8579</name>
</gene>
<evidence type="ECO:0000313" key="2">
    <source>
        <dbReference type="Proteomes" id="UP001497644"/>
    </source>
</evidence>